<dbReference type="EMBL" id="LOSN02000002">
    <property type="protein sequence ID" value="PNP19298.1"/>
    <property type="molecule type" value="Genomic_DNA"/>
</dbReference>
<comment type="caution">
    <text evidence="3">The sequence shown here is derived from an EMBL/GenBank/DDBJ whole genome shotgun (WGS) entry which is preliminary data.</text>
</comment>
<name>A0A7Y4B1E0_VIBAL</name>
<reference evidence="3 6" key="2">
    <citation type="submission" date="2019-09" db="EMBL/GenBank/DDBJ databases">
        <title>Draft genome sequencing and comparative genomics of hatchery-associated Vibrios.</title>
        <authorList>
            <person name="Kehlet-Delgado H."/>
            <person name="Mueller R.S."/>
        </authorList>
    </citation>
    <scope>NUCLEOTIDE SEQUENCE [LARGE SCALE GENOMIC DNA]</scope>
    <source>
        <strain evidence="3 6">081416A</strain>
    </source>
</reference>
<keyword evidence="1" id="KW-1133">Transmembrane helix</keyword>
<dbReference type="OrthoDB" id="5890663at2"/>
<keyword evidence="1" id="KW-0812">Transmembrane</keyword>
<dbReference type="EMBL" id="VTYF01000003">
    <property type="protein sequence ID" value="NOI08872.1"/>
    <property type="molecule type" value="Genomic_DNA"/>
</dbReference>
<keyword evidence="1" id="KW-0472">Membrane</keyword>
<feature type="transmembrane region" description="Helical" evidence="1">
    <location>
        <begin position="12"/>
        <end position="32"/>
    </location>
</feature>
<dbReference type="EMBL" id="AAXMUW010000013">
    <property type="protein sequence ID" value="EGQ9135250.1"/>
    <property type="molecule type" value="Genomic_DNA"/>
</dbReference>
<organism evidence="3 6">
    <name type="scientific">Vibrio alginolyticus</name>
    <dbReference type="NCBI Taxonomy" id="663"/>
    <lineage>
        <taxon>Bacteria</taxon>
        <taxon>Pseudomonadati</taxon>
        <taxon>Pseudomonadota</taxon>
        <taxon>Gammaproteobacteria</taxon>
        <taxon>Vibrionales</taxon>
        <taxon>Vibrionaceae</taxon>
        <taxon>Vibrio</taxon>
    </lineage>
</organism>
<evidence type="ECO:0000313" key="2">
    <source>
        <dbReference type="EMBL" id="EGQ9135250.1"/>
    </source>
</evidence>
<evidence type="ECO:0000313" key="5">
    <source>
        <dbReference type="Proteomes" id="UP000054316"/>
    </source>
</evidence>
<sequence length="34" mass="4254">MKRQGQQRLSDLYFKMATFFTFFINLRVTYLFEL</sequence>
<evidence type="ECO:0000313" key="6">
    <source>
        <dbReference type="Proteomes" id="UP000532247"/>
    </source>
</evidence>
<evidence type="ECO:0000313" key="4">
    <source>
        <dbReference type="EMBL" id="PNP19298.1"/>
    </source>
</evidence>
<reference evidence="2" key="3">
    <citation type="submission" date="2019-11" db="EMBL/GenBank/DDBJ databases">
        <authorList>
            <consortium name="PulseNet: The National Subtyping Network for Foodborne Disease Surveillance"/>
            <person name="Tarr C.L."/>
            <person name="Trees E."/>
            <person name="Katz L.S."/>
            <person name="Carleton-Romer H.A."/>
            <person name="Stroika S."/>
            <person name="Kucerova Z."/>
            <person name="Roache K.F."/>
            <person name="Sabol A.L."/>
            <person name="Besser J."/>
            <person name="Gerner-Smidt P."/>
        </authorList>
    </citation>
    <scope>NUCLEOTIDE SEQUENCE</scope>
    <source>
        <strain evidence="2">PNUSAV001129</strain>
    </source>
</reference>
<dbReference type="Proteomes" id="UP000714625">
    <property type="component" value="Unassembled WGS sequence"/>
</dbReference>
<dbReference type="AlphaFoldDB" id="A0A7Y4B1E0"/>
<dbReference type="Proteomes" id="UP000532247">
    <property type="component" value="Unassembled WGS sequence"/>
</dbReference>
<evidence type="ECO:0000313" key="3">
    <source>
        <dbReference type="EMBL" id="NOI08872.1"/>
    </source>
</evidence>
<proteinExistence type="predicted"/>
<evidence type="ECO:0000256" key="1">
    <source>
        <dbReference type="SAM" id="Phobius"/>
    </source>
</evidence>
<accession>A0A7Y4B1E0</accession>
<keyword evidence="5" id="KW-1185">Reference proteome</keyword>
<protein>
    <submittedName>
        <fullName evidence="3">Uncharacterized protein</fullName>
    </submittedName>
</protein>
<reference evidence="4 5" key="1">
    <citation type="submission" date="2017-12" db="EMBL/GenBank/DDBJ databases">
        <title>FDA dAtabase for Regulatory Grade micrObial Sequences (FDA-ARGOS): Supporting development and validation of Infectious Disease Dx tests.</title>
        <authorList>
            <person name="Hoffmann M."/>
            <person name="Allard M."/>
            <person name="Evans P."/>
            <person name="Brown E."/>
            <person name="Tallon L.J."/>
            <person name="Sadzewicz L."/>
            <person name="Sengamalay N."/>
            <person name="Ott S."/>
            <person name="Godinez A."/>
            <person name="Nagaraj S."/>
            <person name="Vavikolanu K."/>
            <person name="Aluvathingal J."/>
            <person name="Nadendla S."/>
            <person name="Hobson J."/>
            <person name="Sichtig H."/>
        </authorList>
    </citation>
    <scope>NUCLEOTIDE SEQUENCE [LARGE SCALE GENOMIC DNA]</scope>
    <source>
        <strain evidence="5">ATCC 17749</strain>
        <strain evidence="4">FDAARGOS_97</strain>
    </source>
</reference>
<gene>
    <name evidence="4" type="ORF">AL553_016600</name>
    <name evidence="3" type="ORF">F0254_08325</name>
    <name evidence="2" type="ORF">GHY86_08750</name>
</gene>
<dbReference type="Proteomes" id="UP000054316">
    <property type="component" value="Unassembled WGS sequence"/>
</dbReference>